<dbReference type="Proteomes" id="UP000038045">
    <property type="component" value="Unplaced"/>
</dbReference>
<dbReference type="Gene3D" id="3.40.50.1820">
    <property type="entry name" value="alpha/beta hydrolase"/>
    <property type="match status" value="1"/>
</dbReference>
<dbReference type="InterPro" id="IPR002018">
    <property type="entry name" value="CarbesteraseB"/>
</dbReference>
<dbReference type="PANTHER" id="PTHR11559">
    <property type="entry name" value="CARBOXYLESTERASE"/>
    <property type="match status" value="1"/>
</dbReference>
<dbReference type="AlphaFoldDB" id="A0A0N4ZSC7"/>
<keyword evidence="1" id="KW-0732">Signal</keyword>
<dbReference type="InterPro" id="IPR050309">
    <property type="entry name" value="Type-B_Carboxylest/Lipase"/>
</dbReference>
<reference evidence="4" key="1">
    <citation type="submission" date="2017-02" db="UniProtKB">
        <authorList>
            <consortium name="WormBaseParasite"/>
        </authorList>
    </citation>
    <scope>IDENTIFICATION</scope>
</reference>
<dbReference type="Pfam" id="PF00135">
    <property type="entry name" value="COesterase"/>
    <property type="match status" value="1"/>
</dbReference>
<dbReference type="STRING" id="131310.A0A0N4ZSC7"/>
<dbReference type="PROSITE" id="PS00941">
    <property type="entry name" value="CARBOXYLESTERASE_B_2"/>
    <property type="match status" value="1"/>
</dbReference>
<feature type="chain" id="PRO_5005892365" evidence="1">
    <location>
        <begin position="20"/>
        <end position="561"/>
    </location>
</feature>
<organism evidence="3 4">
    <name type="scientific">Parastrongyloides trichosuri</name>
    <name type="common">Possum-specific nematode worm</name>
    <dbReference type="NCBI Taxonomy" id="131310"/>
    <lineage>
        <taxon>Eukaryota</taxon>
        <taxon>Metazoa</taxon>
        <taxon>Ecdysozoa</taxon>
        <taxon>Nematoda</taxon>
        <taxon>Chromadorea</taxon>
        <taxon>Rhabditida</taxon>
        <taxon>Tylenchina</taxon>
        <taxon>Panagrolaimomorpha</taxon>
        <taxon>Strongyloidoidea</taxon>
        <taxon>Strongyloididae</taxon>
        <taxon>Parastrongyloides</taxon>
    </lineage>
</organism>
<name>A0A0N4ZSC7_PARTI</name>
<dbReference type="WBParaSite" id="PTRK_0001140700.1">
    <property type="protein sequence ID" value="PTRK_0001140700.1"/>
    <property type="gene ID" value="PTRK_0001140700"/>
</dbReference>
<keyword evidence="3" id="KW-1185">Reference proteome</keyword>
<evidence type="ECO:0000313" key="4">
    <source>
        <dbReference type="WBParaSite" id="PTRK_0001140700.1"/>
    </source>
</evidence>
<proteinExistence type="predicted"/>
<dbReference type="SUPFAM" id="SSF53474">
    <property type="entry name" value="alpha/beta-Hydrolases"/>
    <property type="match status" value="1"/>
</dbReference>
<evidence type="ECO:0000256" key="1">
    <source>
        <dbReference type="SAM" id="SignalP"/>
    </source>
</evidence>
<sequence length="561" mass="64887">MRILKILCYFSCCYILISGNVRTETKYGFIEGFEYKSELGKKYDVYLGIPYAKPPVGELRFEKPEEPNKWNETLDTKKYGAQCLQLTREDIFLETKEDCLFLNIIQPKVDNKKLPVLVWIHGGGYSLGSSNIYDYKNLIESFASQEIIMVTLNYRLGILGFPSLGDNTMPGNYGYWDQQLALKFIYDNIGNFNGDQTKLTIFGLSAGSGSVGALSISPHSRDYIFQAIQMSGSTLSNWALGNDIVINSTKEVAYSLNCHDNIKKCLKTKTVDDFLDGIENVGSSYNDISLLKFKPTLDNDFFPKNVDKLMEESPKIPTYIGFTDQEGLFFTLLGLSKSINSIYVNETEFKDFDKDKFIEKIKKYVATKQRYDDNYINVAEEISTFYIKQAEKVEPEINYRTYLTAYTQLSSDLIISIASLWEAEMKVKYGWPVWLYYNTYFNPVQYKANLPAQGATHANEYPYMFKINIFGKFEWNDRDVLYYNNLVKSIGNFVKYGSPSTETFEWKQMSVNNNYLIMNDQPEMKINLLQKTSDFWKSLRDKYNYDIVTDTPYNYKVNDEL</sequence>
<evidence type="ECO:0000259" key="2">
    <source>
        <dbReference type="Pfam" id="PF00135"/>
    </source>
</evidence>
<dbReference type="InterPro" id="IPR029058">
    <property type="entry name" value="AB_hydrolase_fold"/>
</dbReference>
<protein>
    <submittedName>
        <fullName evidence="4">COesterase domain-containing protein</fullName>
    </submittedName>
</protein>
<dbReference type="InterPro" id="IPR019819">
    <property type="entry name" value="Carboxylesterase_B_CS"/>
</dbReference>
<accession>A0A0N4ZSC7</accession>
<feature type="domain" description="Carboxylesterase type B" evidence="2">
    <location>
        <begin position="24"/>
        <end position="536"/>
    </location>
</feature>
<dbReference type="ESTHER" id="parti-a0a0n4zsc7">
    <property type="family name" value="Carb_B_Nematoda"/>
</dbReference>
<feature type="signal peptide" evidence="1">
    <location>
        <begin position="1"/>
        <end position="19"/>
    </location>
</feature>
<evidence type="ECO:0000313" key="3">
    <source>
        <dbReference type="Proteomes" id="UP000038045"/>
    </source>
</evidence>